<dbReference type="AlphaFoldDB" id="A0AAW9Q6L0"/>
<evidence type="ECO:0000313" key="1">
    <source>
        <dbReference type="EMBL" id="MEF7613101.1"/>
    </source>
</evidence>
<evidence type="ECO:0000313" key="2">
    <source>
        <dbReference type="Proteomes" id="UP001336250"/>
    </source>
</evidence>
<keyword evidence="2" id="KW-1185">Reference proteome</keyword>
<organism evidence="1 2">
    <name type="scientific">Aquincola agrisoli</name>
    <dbReference type="NCBI Taxonomy" id="3119538"/>
    <lineage>
        <taxon>Bacteria</taxon>
        <taxon>Pseudomonadati</taxon>
        <taxon>Pseudomonadota</taxon>
        <taxon>Betaproteobacteria</taxon>
        <taxon>Burkholderiales</taxon>
        <taxon>Sphaerotilaceae</taxon>
        <taxon>Aquincola</taxon>
    </lineage>
</organism>
<sequence length="169" mass="17946">MVTLVVLGVVLTLAVPAFNDLIVRERVRGVNNELIADMQLARSEAVQRLNTTLIHFKANETMSCYAVYAKQGGGGCDCLRTANHCENGGVTLTRLLKVVQIPRDSGITIGVAGRRAEIENRRGTLDVESLAVPVTSTRGPALVTTLEKAGRISTCSPNQSFAGVPACAP</sequence>
<comment type="caution">
    <text evidence="1">The sequence shown here is derived from an EMBL/GenBank/DDBJ whole genome shotgun (WGS) entry which is preliminary data.</text>
</comment>
<dbReference type="Gene3D" id="3.55.40.10">
    <property type="entry name" value="minor pseudopilin epsh domain"/>
    <property type="match status" value="1"/>
</dbReference>
<dbReference type="InterPro" id="IPR045584">
    <property type="entry name" value="Pilin-like"/>
</dbReference>
<name>A0AAW9Q6L0_9BURK</name>
<protein>
    <submittedName>
        <fullName evidence="1">Uncharacterized protein</fullName>
    </submittedName>
</protein>
<accession>A0AAW9Q6L0</accession>
<dbReference type="SUPFAM" id="SSF54523">
    <property type="entry name" value="Pili subunits"/>
    <property type="match status" value="1"/>
</dbReference>
<proteinExistence type="predicted"/>
<dbReference type="EMBL" id="JAZIBG010000012">
    <property type="protein sequence ID" value="MEF7613101.1"/>
    <property type="molecule type" value="Genomic_DNA"/>
</dbReference>
<dbReference type="Proteomes" id="UP001336250">
    <property type="component" value="Unassembled WGS sequence"/>
</dbReference>
<reference evidence="1 2" key="1">
    <citation type="submission" date="2024-02" db="EMBL/GenBank/DDBJ databases">
        <title>Genome sequence of Aquincola sp. MAHUQ-54.</title>
        <authorList>
            <person name="Huq M.A."/>
        </authorList>
    </citation>
    <scope>NUCLEOTIDE SEQUENCE [LARGE SCALE GENOMIC DNA]</scope>
    <source>
        <strain evidence="1 2">MAHUQ-54</strain>
    </source>
</reference>
<gene>
    <name evidence="1" type="ORF">V4F39_04195</name>
</gene>